<dbReference type="RefSeq" id="WP_120780137.1">
    <property type="nucleotide sequence ID" value="NZ_JBHLUP010000002.1"/>
</dbReference>
<keyword evidence="3" id="KW-1185">Reference proteome</keyword>
<protein>
    <submittedName>
        <fullName evidence="2">Uncharacterized protein</fullName>
    </submittedName>
</protein>
<sequence>MTVHELQAASEGVEIVGGGEKVEFLGEWYRIAEKVGLMPLMRFAMTAKQGAKADDMEGLAAMYALIRDCIDPTDWDRFEDDATMKKAEADDLLKVVQDTIQILSARPTQRPADSSVGPQTTSESSKAPSSSPQADQRVPQGADEMVSIDELLAAQSST</sequence>
<gene>
    <name evidence="2" type="ORF">D7193_15320</name>
</gene>
<dbReference type="Proteomes" id="UP000279968">
    <property type="component" value="Unassembled WGS sequence"/>
</dbReference>
<organism evidence="2 3">
    <name type="scientific">Micromonospora costi</name>
    <dbReference type="NCBI Taxonomy" id="1530042"/>
    <lineage>
        <taxon>Bacteria</taxon>
        <taxon>Bacillati</taxon>
        <taxon>Actinomycetota</taxon>
        <taxon>Actinomycetes</taxon>
        <taxon>Micromonosporales</taxon>
        <taxon>Micromonosporaceae</taxon>
        <taxon>Micromonospora</taxon>
    </lineage>
</organism>
<name>A0A3B0A6U7_9ACTN</name>
<evidence type="ECO:0000313" key="3">
    <source>
        <dbReference type="Proteomes" id="UP000279968"/>
    </source>
</evidence>
<evidence type="ECO:0000256" key="1">
    <source>
        <dbReference type="SAM" id="MobiDB-lite"/>
    </source>
</evidence>
<reference evidence="2 3" key="1">
    <citation type="journal article" date="2015" name="Int. J. Syst. Evol. Microbiol.">
        <title>Micromonospora costi sp. nov., isolated from a leaf of Costus speciosus.</title>
        <authorList>
            <person name="Thawai C."/>
        </authorList>
    </citation>
    <scope>NUCLEOTIDE SEQUENCE [LARGE SCALE GENOMIC DNA]</scope>
    <source>
        <strain evidence="2 3">CS1-12</strain>
    </source>
</reference>
<dbReference type="OrthoDB" id="9837524at2"/>
<feature type="compositionally biased region" description="Low complexity" evidence="1">
    <location>
        <begin position="119"/>
        <end position="134"/>
    </location>
</feature>
<comment type="caution">
    <text evidence="2">The sequence shown here is derived from an EMBL/GenBank/DDBJ whole genome shotgun (WGS) entry which is preliminary data.</text>
</comment>
<accession>A0A3B0A6U7</accession>
<feature type="region of interest" description="Disordered" evidence="1">
    <location>
        <begin position="104"/>
        <end position="146"/>
    </location>
</feature>
<evidence type="ECO:0000313" key="2">
    <source>
        <dbReference type="EMBL" id="RKN55954.1"/>
    </source>
</evidence>
<proteinExistence type="predicted"/>
<dbReference type="EMBL" id="RBAN01000002">
    <property type="protein sequence ID" value="RKN55954.1"/>
    <property type="molecule type" value="Genomic_DNA"/>
</dbReference>
<dbReference type="AlphaFoldDB" id="A0A3B0A6U7"/>